<name>A0AA88I306_ARTSF</name>
<comment type="caution">
    <text evidence="2">The sequence shown here is derived from an EMBL/GenBank/DDBJ whole genome shotgun (WGS) entry which is preliminary data.</text>
</comment>
<reference evidence="2" key="1">
    <citation type="submission" date="2023-07" db="EMBL/GenBank/DDBJ databases">
        <title>Chromosome-level genome assembly of Artemia franciscana.</title>
        <authorList>
            <person name="Jo E."/>
        </authorList>
    </citation>
    <scope>NUCLEOTIDE SEQUENCE</scope>
    <source>
        <tissue evidence="2">Whole body</tissue>
    </source>
</reference>
<organism evidence="2 3">
    <name type="scientific">Artemia franciscana</name>
    <name type="common">Brine shrimp</name>
    <name type="synonym">Artemia sanfranciscana</name>
    <dbReference type="NCBI Taxonomy" id="6661"/>
    <lineage>
        <taxon>Eukaryota</taxon>
        <taxon>Metazoa</taxon>
        <taxon>Ecdysozoa</taxon>
        <taxon>Arthropoda</taxon>
        <taxon>Crustacea</taxon>
        <taxon>Branchiopoda</taxon>
        <taxon>Anostraca</taxon>
        <taxon>Artemiidae</taxon>
        <taxon>Artemia</taxon>
    </lineage>
</organism>
<dbReference type="Proteomes" id="UP001187531">
    <property type="component" value="Unassembled WGS sequence"/>
</dbReference>
<protein>
    <submittedName>
        <fullName evidence="2">Uncharacterized protein</fullName>
    </submittedName>
</protein>
<feature type="region of interest" description="Disordered" evidence="1">
    <location>
        <begin position="1"/>
        <end position="20"/>
    </location>
</feature>
<feature type="compositionally biased region" description="Acidic residues" evidence="1">
    <location>
        <begin position="1"/>
        <end position="10"/>
    </location>
</feature>
<dbReference type="AlphaFoldDB" id="A0AA88I306"/>
<keyword evidence="3" id="KW-1185">Reference proteome</keyword>
<evidence type="ECO:0000256" key="1">
    <source>
        <dbReference type="SAM" id="MobiDB-lite"/>
    </source>
</evidence>
<evidence type="ECO:0000313" key="3">
    <source>
        <dbReference type="Proteomes" id="UP001187531"/>
    </source>
</evidence>
<sequence>MDEETGNNEDDNPKNAIQGGVIDRAADTMDDLVNTNRQIWVSDTKYRLKNDHKSLNIDQKRVVNKTLESVSSQKWLYQALEVEENLGSLLSLEDYFLSTLRKRTALL</sequence>
<dbReference type="EMBL" id="JAVRJZ010000007">
    <property type="protein sequence ID" value="KAK2720725.1"/>
    <property type="molecule type" value="Genomic_DNA"/>
</dbReference>
<evidence type="ECO:0000313" key="2">
    <source>
        <dbReference type="EMBL" id="KAK2720725.1"/>
    </source>
</evidence>
<gene>
    <name evidence="2" type="ORF">QYM36_004572</name>
</gene>
<accession>A0AA88I306</accession>
<proteinExistence type="predicted"/>